<evidence type="ECO:0000256" key="1">
    <source>
        <dbReference type="SAM" id="MobiDB-lite"/>
    </source>
</evidence>
<accession>A0A6C0KTF3</accession>
<reference evidence="2" key="1">
    <citation type="journal article" date="2020" name="Nature">
        <title>Giant virus diversity and host interactions through global metagenomics.</title>
        <authorList>
            <person name="Schulz F."/>
            <person name="Roux S."/>
            <person name="Paez-Espino D."/>
            <person name="Jungbluth S."/>
            <person name="Walsh D.A."/>
            <person name="Denef V.J."/>
            <person name="McMahon K.D."/>
            <person name="Konstantinidis K.T."/>
            <person name="Eloe-Fadrosh E.A."/>
            <person name="Kyrpides N.C."/>
            <person name="Woyke T."/>
        </authorList>
    </citation>
    <scope>NUCLEOTIDE SEQUENCE</scope>
    <source>
        <strain evidence="2">GVMAG-S-3300013094-100</strain>
    </source>
</reference>
<feature type="compositionally biased region" description="Basic and acidic residues" evidence="1">
    <location>
        <begin position="1"/>
        <end position="17"/>
    </location>
</feature>
<protein>
    <submittedName>
        <fullName evidence="2">Uncharacterized protein</fullName>
    </submittedName>
</protein>
<dbReference type="EMBL" id="MN740975">
    <property type="protein sequence ID" value="QHU20879.1"/>
    <property type="molecule type" value="Genomic_DNA"/>
</dbReference>
<feature type="region of interest" description="Disordered" evidence="1">
    <location>
        <begin position="1"/>
        <end position="58"/>
    </location>
</feature>
<proteinExistence type="predicted"/>
<evidence type="ECO:0000313" key="2">
    <source>
        <dbReference type="EMBL" id="QHU20879.1"/>
    </source>
</evidence>
<name>A0A6C0KTF3_9ZZZZ</name>
<dbReference type="AlphaFoldDB" id="A0A6C0KTF3"/>
<sequence length="58" mass="6394">MSKGVEKVPDKLTDSERKKIKQANKAKANPKLTAEKQKKKAEKGGNGEQSKTPLTKDE</sequence>
<organism evidence="2">
    <name type="scientific">viral metagenome</name>
    <dbReference type="NCBI Taxonomy" id="1070528"/>
    <lineage>
        <taxon>unclassified sequences</taxon>
        <taxon>metagenomes</taxon>
        <taxon>organismal metagenomes</taxon>
    </lineage>
</organism>